<dbReference type="Proteomes" id="UP001642483">
    <property type="component" value="Unassembled WGS sequence"/>
</dbReference>
<keyword evidence="2" id="KW-1185">Reference proteome</keyword>
<dbReference type="EMBL" id="CAWYQH010000068">
    <property type="protein sequence ID" value="CAK8679722.1"/>
    <property type="molecule type" value="Genomic_DNA"/>
</dbReference>
<name>A0ABP0FJ91_CLALP</name>
<proteinExistence type="predicted"/>
<accession>A0ABP0FJ91</accession>
<gene>
    <name evidence="1" type="ORF">CVLEPA_LOCUS9973</name>
</gene>
<evidence type="ECO:0000313" key="1">
    <source>
        <dbReference type="EMBL" id="CAK8679722.1"/>
    </source>
</evidence>
<comment type="caution">
    <text evidence="1">The sequence shown here is derived from an EMBL/GenBank/DDBJ whole genome shotgun (WGS) entry which is preliminary data.</text>
</comment>
<sequence length="105" mass="11952">MNLCYALAKTINPDDIRPFFRDLTILPNPEVEIQNLPPHESPREQFIRLFNVLVCHGMEHFTPQKVVNVCYENGWMTYSEVVIFHFPNVQLAPMTSCSGGEGLSG</sequence>
<organism evidence="1 2">
    <name type="scientific">Clavelina lepadiformis</name>
    <name type="common">Light-bulb sea squirt</name>
    <name type="synonym">Ascidia lepadiformis</name>
    <dbReference type="NCBI Taxonomy" id="159417"/>
    <lineage>
        <taxon>Eukaryota</taxon>
        <taxon>Metazoa</taxon>
        <taxon>Chordata</taxon>
        <taxon>Tunicata</taxon>
        <taxon>Ascidiacea</taxon>
        <taxon>Aplousobranchia</taxon>
        <taxon>Clavelinidae</taxon>
        <taxon>Clavelina</taxon>
    </lineage>
</organism>
<evidence type="ECO:0000313" key="2">
    <source>
        <dbReference type="Proteomes" id="UP001642483"/>
    </source>
</evidence>
<protein>
    <submittedName>
        <fullName evidence="1">Uncharacterized protein</fullName>
    </submittedName>
</protein>
<reference evidence="1 2" key="1">
    <citation type="submission" date="2024-02" db="EMBL/GenBank/DDBJ databases">
        <authorList>
            <person name="Daric V."/>
            <person name="Darras S."/>
        </authorList>
    </citation>
    <scope>NUCLEOTIDE SEQUENCE [LARGE SCALE GENOMIC DNA]</scope>
</reference>